<organism evidence="3 4">
    <name type="scientific">Parasedimentitalea maritima</name>
    <dbReference type="NCBI Taxonomy" id="2578117"/>
    <lineage>
        <taxon>Bacteria</taxon>
        <taxon>Pseudomonadati</taxon>
        <taxon>Pseudomonadota</taxon>
        <taxon>Alphaproteobacteria</taxon>
        <taxon>Rhodobacterales</taxon>
        <taxon>Paracoccaceae</taxon>
        <taxon>Parasedimentitalea</taxon>
    </lineage>
</organism>
<accession>A0A6A4RE58</accession>
<dbReference type="Proteomes" id="UP000441586">
    <property type="component" value="Unassembled WGS sequence"/>
</dbReference>
<feature type="transmembrane region" description="Helical" evidence="1">
    <location>
        <begin position="99"/>
        <end position="126"/>
    </location>
</feature>
<comment type="caution">
    <text evidence="3">The sequence shown here is derived from an EMBL/GenBank/DDBJ whole genome shotgun (WGS) entry which is preliminary data.</text>
</comment>
<reference evidence="3 4" key="1">
    <citation type="submission" date="2019-12" db="EMBL/GenBank/DDBJ databases">
        <authorList>
            <person name="Zhang Y.-J."/>
        </authorList>
    </citation>
    <scope>NUCLEOTIDE SEQUENCE [LARGE SCALE GENOMIC DNA]</scope>
    <source>
        <strain evidence="3 4">H18S-6</strain>
    </source>
</reference>
<keyword evidence="1" id="KW-0812">Transmembrane</keyword>
<feature type="transmembrane region" description="Helical" evidence="1">
    <location>
        <begin position="22"/>
        <end position="45"/>
    </location>
</feature>
<feature type="transmembrane region" description="Helical" evidence="1">
    <location>
        <begin position="138"/>
        <end position="156"/>
    </location>
</feature>
<evidence type="ECO:0000313" key="3">
    <source>
        <dbReference type="EMBL" id="KAE9627216.1"/>
    </source>
</evidence>
<name>A0A6A4RE58_9RHOB</name>
<dbReference type="AlphaFoldDB" id="A0A6A4RE58"/>
<evidence type="ECO:0000313" key="4">
    <source>
        <dbReference type="Proteomes" id="UP000441586"/>
    </source>
</evidence>
<protein>
    <submittedName>
        <fullName evidence="3">Tripartite tricarboxylate transporter TctB family protein</fullName>
    </submittedName>
</protein>
<dbReference type="Pfam" id="PF07331">
    <property type="entry name" value="TctB"/>
    <property type="match status" value="1"/>
</dbReference>
<keyword evidence="1" id="KW-1133">Transmembrane helix</keyword>
<proteinExistence type="predicted"/>
<gene>
    <name evidence="3" type="ORF">GP644_20260</name>
</gene>
<sequence length="181" mass="20512">MRSDSTTLFVRLFHRERRPGDLVFAVAFMIVAASLLAMMPWQTIWAKRTDLYTQPRFWPALSLGGMLFFATLHAVSSFVSPRIAGRWSEVWLWIRSLEYAGWFLVYVSLVPLLGYLLSTVFSAAALMLRAGYRDLRTIGTVALVAFGIVVLFKSVLQVNLPGGALYEFLPSTLRSFILTYF</sequence>
<feature type="domain" description="DUF1468" evidence="2">
    <location>
        <begin position="23"/>
        <end position="161"/>
    </location>
</feature>
<dbReference type="RefSeq" id="WP_158981331.1">
    <property type="nucleotide sequence ID" value="NZ_WSFO01000014.1"/>
</dbReference>
<evidence type="ECO:0000259" key="2">
    <source>
        <dbReference type="Pfam" id="PF07331"/>
    </source>
</evidence>
<keyword evidence="1" id="KW-0472">Membrane</keyword>
<dbReference type="InterPro" id="IPR009936">
    <property type="entry name" value="DUF1468"/>
</dbReference>
<feature type="transmembrane region" description="Helical" evidence="1">
    <location>
        <begin position="57"/>
        <end position="79"/>
    </location>
</feature>
<evidence type="ECO:0000256" key="1">
    <source>
        <dbReference type="SAM" id="Phobius"/>
    </source>
</evidence>
<dbReference type="EMBL" id="WSFO01000014">
    <property type="protein sequence ID" value="KAE9627216.1"/>
    <property type="molecule type" value="Genomic_DNA"/>
</dbReference>